<evidence type="ECO:0000313" key="6">
    <source>
        <dbReference type="Proteomes" id="UP000482084"/>
    </source>
</evidence>
<dbReference type="HAMAP" id="MF_00338">
    <property type="entry name" value="UPF0145"/>
    <property type="match status" value="1"/>
</dbReference>
<reference evidence="3 6" key="2">
    <citation type="submission" date="2019-10" db="EMBL/GenBank/DDBJ databases">
        <title>Characterization of the phylogenetic diversity of two novel species belonging to the genus Bifidobacterium: Bifidobacterium cebidarum sp. nov. and Bifidobacterium leontopitheci sp. nov.</title>
        <authorList>
            <person name="Lugli G.A."/>
            <person name="Duranti S."/>
            <person name="Milani C."/>
            <person name="Turroni F."/>
            <person name="Ventura M."/>
        </authorList>
    </citation>
    <scope>NUCLEOTIDE SEQUENCE [LARGE SCALE GENOMIC DNA]</scope>
    <source>
        <strain evidence="3 6">DSM 100688</strain>
    </source>
</reference>
<evidence type="ECO:0000256" key="1">
    <source>
        <dbReference type="ARBA" id="ARBA00010751"/>
    </source>
</evidence>
<evidence type="ECO:0000313" key="3">
    <source>
        <dbReference type="EMBL" id="KAB8288394.1"/>
    </source>
</evidence>
<sequence>MILVTTTPSVDGYTVTNYQGIVFGEVVAGVNMFKDIGASLRNVFGGRSQGYEEELTNARNEAIAEMQQRAEALGAHAVIGVDVDYEVLGADGSMLMVTASGTAVQLARKA</sequence>
<evidence type="ECO:0000313" key="5">
    <source>
        <dbReference type="Proteomes" id="UP000469943"/>
    </source>
</evidence>
<evidence type="ECO:0000256" key="2">
    <source>
        <dbReference type="HAMAP-Rule" id="MF_00338"/>
    </source>
</evidence>
<dbReference type="Proteomes" id="UP000482084">
    <property type="component" value="Unassembled WGS sequence"/>
</dbReference>
<dbReference type="Proteomes" id="UP000469943">
    <property type="component" value="Unassembled WGS sequence"/>
</dbReference>
<accession>A0A6L4X1I4</accession>
<dbReference type="PANTHER" id="PTHR34068:SF1">
    <property type="entry name" value="UPF0145 PROTEIN YBJQ"/>
    <property type="match status" value="1"/>
</dbReference>
<dbReference type="EMBL" id="WHZX01000003">
    <property type="protein sequence ID" value="NEG71571.1"/>
    <property type="molecule type" value="Genomic_DNA"/>
</dbReference>
<dbReference type="NCBIfam" id="NF002224">
    <property type="entry name" value="PRK01119.1"/>
    <property type="match status" value="1"/>
</dbReference>
<dbReference type="PANTHER" id="PTHR34068">
    <property type="entry name" value="UPF0145 PROTEIN YBJQ"/>
    <property type="match status" value="1"/>
</dbReference>
<keyword evidence="6" id="KW-1185">Reference proteome</keyword>
<dbReference type="RefSeq" id="WP_152358042.1">
    <property type="nucleotide sequence ID" value="NZ_WBSM01000003.1"/>
</dbReference>
<dbReference type="AlphaFoldDB" id="A0A6L4X1I4"/>
<dbReference type="Gene3D" id="3.30.110.70">
    <property type="entry name" value="Hypothetical protein apc22750. Chain B"/>
    <property type="match status" value="1"/>
</dbReference>
<organism evidence="3 6">
    <name type="scientific">Bifidobacterium ramosum</name>
    <dbReference type="NCBI Taxonomy" id="1798158"/>
    <lineage>
        <taxon>Bacteria</taxon>
        <taxon>Bacillati</taxon>
        <taxon>Actinomycetota</taxon>
        <taxon>Actinomycetes</taxon>
        <taxon>Bifidobacteriales</taxon>
        <taxon>Bifidobacteriaceae</taxon>
        <taxon>Bifidobacterium</taxon>
    </lineage>
</organism>
<dbReference type="OrthoDB" id="9796448at2"/>
<evidence type="ECO:0000313" key="4">
    <source>
        <dbReference type="EMBL" id="NEG71571.1"/>
    </source>
</evidence>
<gene>
    <name evidence="3" type="ORF">DSM100688_0961</name>
    <name evidence="4" type="ORF">GFD24_04950</name>
</gene>
<proteinExistence type="inferred from homology"/>
<dbReference type="InterPro" id="IPR035439">
    <property type="entry name" value="UPF0145_dom_sf"/>
</dbReference>
<dbReference type="SUPFAM" id="SSF117782">
    <property type="entry name" value="YbjQ-like"/>
    <property type="match status" value="1"/>
</dbReference>
<protein>
    <recommendedName>
        <fullName evidence="2">UPF0145 protein DSM100688_0961</fullName>
    </recommendedName>
</protein>
<dbReference type="Pfam" id="PF01906">
    <property type="entry name" value="YbjQ_1"/>
    <property type="match status" value="1"/>
</dbReference>
<dbReference type="InterPro" id="IPR002765">
    <property type="entry name" value="UPF0145_YbjQ-like"/>
</dbReference>
<name>A0A6L4X1I4_9BIFI</name>
<comment type="caution">
    <text evidence="3">The sequence shown here is derived from an EMBL/GenBank/DDBJ whole genome shotgun (WGS) entry which is preliminary data.</text>
</comment>
<reference evidence="4 5" key="1">
    <citation type="submission" date="2019-10" db="EMBL/GenBank/DDBJ databases">
        <title>Bifidobacterium from non-human primates.</title>
        <authorList>
            <person name="Modesto M."/>
        </authorList>
    </citation>
    <scope>NUCLEOTIDE SEQUENCE [LARGE SCALE GENOMIC DNA]</scope>
    <source>
        <strain evidence="4 5">TREM</strain>
    </source>
</reference>
<dbReference type="EMBL" id="WBSM01000003">
    <property type="protein sequence ID" value="KAB8288394.1"/>
    <property type="molecule type" value="Genomic_DNA"/>
</dbReference>
<comment type="similarity">
    <text evidence="1 2">Belongs to the UPF0145 family.</text>
</comment>